<proteinExistence type="predicted"/>
<dbReference type="Proteomes" id="UP000177506">
    <property type="component" value="Unassembled WGS sequence"/>
</dbReference>
<keyword evidence="1" id="KW-1133">Transmembrane helix</keyword>
<evidence type="ECO:0000256" key="1">
    <source>
        <dbReference type="SAM" id="Phobius"/>
    </source>
</evidence>
<gene>
    <name evidence="2" type="ORF">BEN49_03770</name>
</gene>
<feature type="transmembrane region" description="Helical" evidence="1">
    <location>
        <begin position="20"/>
        <end position="38"/>
    </location>
</feature>
<keyword evidence="3" id="KW-1185">Reference proteome</keyword>
<protein>
    <submittedName>
        <fullName evidence="2">Uncharacterized protein</fullName>
    </submittedName>
</protein>
<sequence length="94" mass="9158">MGFVSIFLCAKKPGFGALGRAYILAFILPLPLAILACFRAARLACASLADGAPLVNTSPAGTAPPGLPGTGAVPLGTALGEAVPALGAVWAGVV</sequence>
<keyword evidence="1" id="KW-0472">Membrane</keyword>
<accession>A0A1G1TMQ0</accession>
<dbReference type="EMBL" id="MDZA01000011">
    <property type="protein sequence ID" value="OGX92159.1"/>
    <property type="molecule type" value="Genomic_DNA"/>
</dbReference>
<reference evidence="2 3" key="1">
    <citation type="submission" date="2016-08" db="EMBL/GenBank/DDBJ databases">
        <title>Hymenobacter coccineus sp. nov., Hymenobacter lapidarius sp. nov. and Hymenobacter glacialis sp. nov., isolated from Antarctic soil.</title>
        <authorList>
            <person name="Sedlacek I."/>
            <person name="Kralova S."/>
            <person name="Kyrova K."/>
            <person name="Maslanova I."/>
            <person name="Stankova E."/>
            <person name="Vrbovska V."/>
            <person name="Nemec M."/>
            <person name="Bartak M."/>
            <person name="Svec P."/>
            <person name="Busse H.-J."/>
            <person name="Pantucek R."/>
        </authorList>
    </citation>
    <scope>NUCLEOTIDE SEQUENCE [LARGE SCALE GENOMIC DNA]</scope>
    <source>
        <strain evidence="2 3">CCM 8649</strain>
    </source>
</reference>
<organism evidence="2 3">
    <name type="scientific">Hymenobacter coccineus</name>
    <dbReference type="NCBI Taxonomy" id="1908235"/>
    <lineage>
        <taxon>Bacteria</taxon>
        <taxon>Pseudomonadati</taxon>
        <taxon>Bacteroidota</taxon>
        <taxon>Cytophagia</taxon>
        <taxon>Cytophagales</taxon>
        <taxon>Hymenobacteraceae</taxon>
        <taxon>Hymenobacter</taxon>
    </lineage>
</organism>
<dbReference type="AlphaFoldDB" id="A0A1G1TMQ0"/>
<comment type="caution">
    <text evidence="2">The sequence shown here is derived from an EMBL/GenBank/DDBJ whole genome shotgun (WGS) entry which is preliminary data.</text>
</comment>
<name>A0A1G1TMQ0_9BACT</name>
<evidence type="ECO:0000313" key="3">
    <source>
        <dbReference type="Proteomes" id="UP000177506"/>
    </source>
</evidence>
<keyword evidence="1" id="KW-0812">Transmembrane</keyword>
<evidence type="ECO:0000313" key="2">
    <source>
        <dbReference type="EMBL" id="OGX92159.1"/>
    </source>
</evidence>